<dbReference type="Proteomes" id="UP000050640">
    <property type="component" value="Unplaced"/>
</dbReference>
<dbReference type="AlphaFoldDB" id="A0A0R3RNL9"/>
<feature type="region of interest" description="Disordered" evidence="1">
    <location>
        <begin position="62"/>
        <end position="81"/>
    </location>
</feature>
<evidence type="ECO:0000313" key="2">
    <source>
        <dbReference type="Proteomes" id="UP000050640"/>
    </source>
</evidence>
<protein>
    <submittedName>
        <fullName evidence="3">Uncharacterized protein</fullName>
    </submittedName>
</protein>
<dbReference type="WBParaSite" id="EEL_0000308001-mRNA-1">
    <property type="protein sequence ID" value="EEL_0000308001-mRNA-1"/>
    <property type="gene ID" value="EEL_0000308001"/>
</dbReference>
<accession>A0A0R3RNL9</accession>
<dbReference type="STRING" id="1147741.A0A0R3RNL9"/>
<reference evidence="3" key="1">
    <citation type="submission" date="2017-02" db="UniProtKB">
        <authorList>
            <consortium name="WormBaseParasite"/>
        </authorList>
    </citation>
    <scope>IDENTIFICATION</scope>
</reference>
<evidence type="ECO:0000313" key="3">
    <source>
        <dbReference type="WBParaSite" id="EEL_0000308001-mRNA-1"/>
    </source>
</evidence>
<evidence type="ECO:0000256" key="1">
    <source>
        <dbReference type="SAM" id="MobiDB-lite"/>
    </source>
</evidence>
<name>A0A0R3RNL9_9BILA</name>
<keyword evidence="2" id="KW-1185">Reference proteome</keyword>
<sequence length="99" mass="10982">MPQPGTSFSELPAGNHHHQFIESVTTTNTTASTITTINNNNNGNINLKYRDSNGEVGTMLANHATDSNDMSPRNFQSNHIDSDVDTQVKNIEYLPYLLF</sequence>
<organism evidence="2 3">
    <name type="scientific">Elaeophora elaphi</name>
    <dbReference type="NCBI Taxonomy" id="1147741"/>
    <lineage>
        <taxon>Eukaryota</taxon>
        <taxon>Metazoa</taxon>
        <taxon>Ecdysozoa</taxon>
        <taxon>Nematoda</taxon>
        <taxon>Chromadorea</taxon>
        <taxon>Rhabditida</taxon>
        <taxon>Spirurina</taxon>
        <taxon>Spiruromorpha</taxon>
        <taxon>Filarioidea</taxon>
        <taxon>Onchocercidae</taxon>
        <taxon>Elaeophora</taxon>
    </lineage>
</organism>
<proteinExistence type="predicted"/>
<feature type="compositionally biased region" description="Polar residues" evidence="1">
    <location>
        <begin position="64"/>
        <end position="81"/>
    </location>
</feature>